<feature type="compositionally biased region" description="Basic and acidic residues" evidence="13">
    <location>
        <begin position="1"/>
        <end position="12"/>
    </location>
</feature>
<dbReference type="KEGG" id="tpi:TREPR_0313"/>
<reference evidence="14 15" key="2">
    <citation type="journal article" date="2011" name="ISME J.">
        <title>RNA-seq reveals cooperative metabolic interactions between two termite-gut spirochete species in co-culture.</title>
        <authorList>
            <person name="Rosenthal A.Z."/>
            <person name="Matson E.G."/>
            <person name="Eldar A."/>
            <person name="Leadbetter J.R."/>
        </authorList>
    </citation>
    <scope>NUCLEOTIDE SEQUENCE [LARGE SCALE GENOMIC DNA]</scope>
    <source>
        <strain evidence="15">ATCC BAA-887 / DSM 12427 / ZAS-2</strain>
    </source>
</reference>
<dbReference type="PANTHER" id="PTHR21237:SF23">
    <property type="entry name" value="GRPE PROTEIN HOMOLOG, MITOCHONDRIAL"/>
    <property type="match status" value="1"/>
</dbReference>
<organism evidence="14 15">
    <name type="scientific">Treponema primitia (strain ATCC BAA-887 / DSM 12427 / ZAS-2)</name>
    <dbReference type="NCBI Taxonomy" id="545694"/>
    <lineage>
        <taxon>Bacteria</taxon>
        <taxon>Pseudomonadati</taxon>
        <taxon>Spirochaetota</taxon>
        <taxon>Spirochaetia</taxon>
        <taxon>Spirochaetales</taxon>
        <taxon>Treponemataceae</taxon>
        <taxon>Treponema</taxon>
    </lineage>
</organism>
<dbReference type="SUPFAM" id="SSF58014">
    <property type="entry name" value="Coiled-coil domain of nucleotide exchange factor GrpE"/>
    <property type="match status" value="1"/>
</dbReference>
<evidence type="ECO:0000256" key="1">
    <source>
        <dbReference type="ARBA" id="ARBA00004496"/>
    </source>
</evidence>
<evidence type="ECO:0000256" key="2">
    <source>
        <dbReference type="ARBA" id="ARBA00009054"/>
    </source>
</evidence>
<keyword evidence="6 10" id="KW-0143">Chaperone</keyword>
<dbReference type="Proteomes" id="UP000009223">
    <property type="component" value="Chromosome"/>
</dbReference>
<comment type="subcellular location">
    <subcellularLocation>
        <location evidence="1 10">Cytoplasm</location>
    </subcellularLocation>
</comment>
<dbReference type="InterPro" id="IPR009012">
    <property type="entry name" value="GrpE_head"/>
</dbReference>
<dbReference type="SUPFAM" id="SSF51064">
    <property type="entry name" value="Head domain of nucleotide exchange factor GrpE"/>
    <property type="match status" value="1"/>
</dbReference>
<dbReference type="Gene3D" id="2.30.22.10">
    <property type="entry name" value="Head domain of nucleotide exchange factor GrpE"/>
    <property type="match status" value="1"/>
</dbReference>
<dbReference type="GO" id="GO:0006457">
    <property type="term" value="P:protein folding"/>
    <property type="evidence" value="ECO:0007669"/>
    <property type="project" value="InterPro"/>
</dbReference>
<dbReference type="CDD" id="cd00446">
    <property type="entry name" value="GrpE"/>
    <property type="match status" value="1"/>
</dbReference>
<keyword evidence="4 10" id="KW-0963">Cytoplasm</keyword>
<dbReference type="PANTHER" id="PTHR21237">
    <property type="entry name" value="GRPE PROTEIN"/>
    <property type="match status" value="1"/>
</dbReference>
<dbReference type="EMBL" id="CP001843">
    <property type="protein sequence ID" value="AEF84472.1"/>
    <property type="molecule type" value="Genomic_DNA"/>
</dbReference>
<evidence type="ECO:0000313" key="14">
    <source>
        <dbReference type="EMBL" id="AEF84472.1"/>
    </source>
</evidence>
<sequence length="227" mass="25165">MPKNASHEKDQEETSENTVNGVSGVENPGGEPGATDSVGPEPTTAGTEAAGGDPAIEGSQAPELTAEEQIAALEEQLREVKDQYLRKAADFENFRKRMNREKQEAIDFANQSLLLDLILIIDDFERAIKSVESLSSASKEFDSFYEGINMIEKRLTSQLENKWGLKRFDSAGEAFDPNRHEALMMEKSPEIAEPVVKEEFLKGYTLKDRVVRSAKVKVLMPGEATEQ</sequence>
<dbReference type="AlphaFoldDB" id="F5YN63"/>
<evidence type="ECO:0000256" key="10">
    <source>
        <dbReference type="HAMAP-Rule" id="MF_01151"/>
    </source>
</evidence>
<name>F5YN63_TREPZ</name>
<dbReference type="GO" id="GO:0051087">
    <property type="term" value="F:protein-folding chaperone binding"/>
    <property type="evidence" value="ECO:0007669"/>
    <property type="project" value="InterPro"/>
</dbReference>
<dbReference type="Gene3D" id="3.90.20.20">
    <property type="match status" value="1"/>
</dbReference>
<evidence type="ECO:0000313" key="15">
    <source>
        <dbReference type="Proteomes" id="UP000009223"/>
    </source>
</evidence>
<dbReference type="InterPro" id="IPR000740">
    <property type="entry name" value="GrpE"/>
</dbReference>
<accession>F5YN63</accession>
<evidence type="ECO:0000256" key="3">
    <source>
        <dbReference type="ARBA" id="ARBA00011738"/>
    </source>
</evidence>
<dbReference type="GO" id="GO:0042803">
    <property type="term" value="F:protein homodimerization activity"/>
    <property type="evidence" value="ECO:0007669"/>
    <property type="project" value="InterPro"/>
</dbReference>
<protein>
    <recommendedName>
        <fullName evidence="8 10">Protein GrpE</fullName>
    </recommendedName>
    <alternativeName>
        <fullName evidence="9 10">HSP-70 cofactor</fullName>
    </alternativeName>
</protein>
<dbReference type="GO" id="GO:0051082">
    <property type="term" value="F:unfolded protein binding"/>
    <property type="evidence" value="ECO:0007669"/>
    <property type="project" value="TreeGrafter"/>
</dbReference>
<dbReference type="InterPro" id="IPR013805">
    <property type="entry name" value="GrpE_CC"/>
</dbReference>
<dbReference type="eggNOG" id="COG0576">
    <property type="taxonomic scope" value="Bacteria"/>
</dbReference>
<feature type="region of interest" description="Disordered" evidence="13">
    <location>
        <begin position="1"/>
        <end position="65"/>
    </location>
</feature>
<dbReference type="GO" id="GO:0005737">
    <property type="term" value="C:cytoplasm"/>
    <property type="evidence" value="ECO:0007669"/>
    <property type="project" value="UniProtKB-SubCell"/>
</dbReference>
<dbReference type="PROSITE" id="PS01071">
    <property type="entry name" value="GRPE"/>
    <property type="match status" value="1"/>
</dbReference>
<evidence type="ECO:0000256" key="12">
    <source>
        <dbReference type="RuleBase" id="RU004478"/>
    </source>
</evidence>
<dbReference type="FunFam" id="2.30.22.10:FF:000001">
    <property type="entry name" value="Protein GrpE"/>
    <property type="match status" value="1"/>
</dbReference>
<dbReference type="RefSeq" id="WP_015709682.1">
    <property type="nucleotide sequence ID" value="NC_015578.1"/>
</dbReference>
<keyword evidence="15" id="KW-1185">Reference proteome</keyword>
<gene>
    <name evidence="10 14" type="primary">grpE</name>
    <name evidence="14" type="ordered locus">TREPR_0313</name>
</gene>
<evidence type="ECO:0000256" key="7">
    <source>
        <dbReference type="ARBA" id="ARBA00053401"/>
    </source>
</evidence>
<dbReference type="PRINTS" id="PR00773">
    <property type="entry name" value="GRPEPROTEIN"/>
</dbReference>
<proteinExistence type="inferred from homology"/>
<comment type="subunit">
    <text evidence="3 10">Homodimer.</text>
</comment>
<evidence type="ECO:0000256" key="11">
    <source>
        <dbReference type="RuleBase" id="RU000639"/>
    </source>
</evidence>
<comment type="function">
    <text evidence="7 10 11">Participates actively in the response to hyperosmotic and heat shock by preventing the aggregation of stress-denatured proteins, in association with DnaK and GrpE. It is the nucleotide exchange factor for DnaK and may function as a thermosensor. Unfolded proteins bind initially to DnaJ; upon interaction with the DnaJ-bound protein, DnaK hydrolyzes its bound ATP, resulting in the formation of a stable complex. GrpE releases ADP from DnaK; ATP binding to DnaK triggers the release of the substrate protein, thus completing the reaction cycle. Several rounds of ATP-dependent interactions between DnaJ, DnaK and GrpE are required for fully efficient folding.</text>
</comment>
<dbReference type="STRING" id="545694.TREPR_0313"/>
<evidence type="ECO:0000256" key="6">
    <source>
        <dbReference type="ARBA" id="ARBA00023186"/>
    </source>
</evidence>
<dbReference type="Pfam" id="PF01025">
    <property type="entry name" value="GrpE"/>
    <property type="match status" value="1"/>
</dbReference>
<reference evidence="15" key="1">
    <citation type="submission" date="2009-12" db="EMBL/GenBank/DDBJ databases">
        <title>Complete sequence of Treponema primitia strain ZAS-2.</title>
        <authorList>
            <person name="Tetu S.G."/>
            <person name="Matson E."/>
            <person name="Ren Q."/>
            <person name="Seshadri R."/>
            <person name="Elbourne L."/>
            <person name="Hassan K.A."/>
            <person name="Durkin A."/>
            <person name="Radune D."/>
            <person name="Mohamoud Y."/>
            <person name="Shay R."/>
            <person name="Jin S."/>
            <person name="Zhang X."/>
            <person name="Lucey K."/>
            <person name="Ballor N.R."/>
            <person name="Ottesen E."/>
            <person name="Rosenthal R."/>
            <person name="Allen A."/>
            <person name="Leadbetter J.R."/>
            <person name="Paulsen I.T."/>
        </authorList>
    </citation>
    <scope>NUCLEOTIDE SEQUENCE [LARGE SCALE GENOMIC DNA]</scope>
    <source>
        <strain evidence="15">ATCC BAA-887 / DSM 12427 / ZAS-2</strain>
    </source>
</reference>
<evidence type="ECO:0000256" key="8">
    <source>
        <dbReference type="ARBA" id="ARBA00072274"/>
    </source>
</evidence>
<evidence type="ECO:0000256" key="13">
    <source>
        <dbReference type="SAM" id="MobiDB-lite"/>
    </source>
</evidence>
<dbReference type="HOGENOM" id="CLU_057217_5_2_12"/>
<comment type="similarity">
    <text evidence="2 10 12">Belongs to the GrpE family.</text>
</comment>
<dbReference type="HAMAP" id="MF_01151">
    <property type="entry name" value="GrpE"/>
    <property type="match status" value="1"/>
</dbReference>
<dbReference type="GO" id="GO:0000774">
    <property type="term" value="F:adenyl-nucleotide exchange factor activity"/>
    <property type="evidence" value="ECO:0007669"/>
    <property type="project" value="InterPro"/>
</dbReference>
<keyword evidence="5 10" id="KW-0346">Stress response</keyword>
<evidence type="ECO:0000256" key="9">
    <source>
        <dbReference type="ARBA" id="ARBA00076414"/>
    </source>
</evidence>
<evidence type="ECO:0000256" key="5">
    <source>
        <dbReference type="ARBA" id="ARBA00023016"/>
    </source>
</evidence>
<evidence type="ECO:0000256" key="4">
    <source>
        <dbReference type="ARBA" id="ARBA00022490"/>
    </source>
</evidence>